<sequence length="133" mass="15297">MVIVVEGLLLEEINILQQNHSWLHIINSWPMLLLVLYMITSIRIFSSSLLKKKKKKKKKARHDSFSCCHLLLDVITAPPPPPPPPFCLFFARDPREQPRKQKLQCCSYLFSDFQCCFGCSTPPNNHRSTSSSP</sequence>
<organism evidence="2 3">
    <name type="scientific">Parasponia andersonii</name>
    <name type="common">Sponia andersonii</name>
    <dbReference type="NCBI Taxonomy" id="3476"/>
    <lineage>
        <taxon>Eukaryota</taxon>
        <taxon>Viridiplantae</taxon>
        <taxon>Streptophyta</taxon>
        <taxon>Embryophyta</taxon>
        <taxon>Tracheophyta</taxon>
        <taxon>Spermatophyta</taxon>
        <taxon>Magnoliopsida</taxon>
        <taxon>eudicotyledons</taxon>
        <taxon>Gunneridae</taxon>
        <taxon>Pentapetalae</taxon>
        <taxon>rosids</taxon>
        <taxon>fabids</taxon>
        <taxon>Rosales</taxon>
        <taxon>Cannabaceae</taxon>
        <taxon>Parasponia</taxon>
    </lineage>
</organism>
<comment type="caution">
    <text evidence="2">The sequence shown here is derived from an EMBL/GenBank/DDBJ whole genome shotgun (WGS) entry which is preliminary data.</text>
</comment>
<gene>
    <name evidence="2" type="ORF">PanWU01x14_188920</name>
</gene>
<keyword evidence="1" id="KW-0812">Transmembrane</keyword>
<dbReference type="AlphaFoldDB" id="A0A2P5C2V8"/>
<keyword evidence="1" id="KW-0472">Membrane</keyword>
<proteinExistence type="predicted"/>
<protein>
    <recommendedName>
        <fullName evidence="4">Transmembrane protein</fullName>
    </recommendedName>
</protein>
<keyword evidence="3" id="KW-1185">Reference proteome</keyword>
<dbReference type="Proteomes" id="UP000237105">
    <property type="component" value="Unassembled WGS sequence"/>
</dbReference>
<name>A0A2P5C2V8_PARAD</name>
<evidence type="ECO:0000256" key="1">
    <source>
        <dbReference type="SAM" id="Phobius"/>
    </source>
</evidence>
<evidence type="ECO:0000313" key="3">
    <source>
        <dbReference type="Proteomes" id="UP000237105"/>
    </source>
</evidence>
<keyword evidence="1" id="KW-1133">Transmembrane helix</keyword>
<dbReference type="EMBL" id="JXTB01000184">
    <property type="protein sequence ID" value="PON55398.1"/>
    <property type="molecule type" value="Genomic_DNA"/>
</dbReference>
<accession>A0A2P5C2V8</accession>
<evidence type="ECO:0000313" key="2">
    <source>
        <dbReference type="EMBL" id="PON55398.1"/>
    </source>
</evidence>
<evidence type="ECO:0008006" key="4">
    <source>
        <dbReference type="Google" id="ProtNLM"/>
    </source>
</evidence>
<reference evidence="3" key="1">
    <citation type="submission" date="2016-06" db="EMBL/GenBank/DDBJ databases">
        <title>Parallel loss of symbiosis genes in relatives of nitrogen-fixing non-legume Parasponia.</title>
        <authorList>
            <person name="Van Velzen R."/>
            <person name="Holmer R."/>
            <person name="Bu F."/>
            <person name="Rutten L."/>
            <person name="Van Zeijl A."/>
            <person name="Liu W."/>
            <person name="Santuari L."/>
            <person name="Cao Q."/>
            <person name="Sharma T."/>
            <person name="Shen D."/>
            <person name="Roswanjaya Y."/>
            <person name="Wardhani T."/>
            <person name="Kalhor M.S."/>
            <person name="Jansen J."/>
            <person name="Van den Hoogen J."/>
            <person name="Gungor B."/>
            <person name="Hartog M."/>
            <person name="Hontelez J."/>
            <person name="Verver J."/>
            <person name="Yang W.-C."/>
            <person name="Schijlen E."/>
            <person name="Repin R."/>
            <person name="Schilthuizen M."/>
            <person name="Schranz E."/>
            <person name="Heidstra R."/>
            <person name="Miyata K."/>
            <person name="Fedorova E."/>
            <person name="Kohlen W."/>
            <person name="Bisseling T."/>
            <person name="Smit S."/>
            <person name="Geurts R."/>
        </authorList>
    </citation>
    <scope>NUCLEOTIDE SEQUENCE [LARGE SCALE GENOMIC DNA]</scope>
    <source>
        <strain evidence="3">cv. WU1-14</strain>
    </source>
</reference>
<feature type="transmembrane region" description="Helical" evidence="1">
    <location>
        <begin position="29"/>
        <end position="50"/>
    </location>
</feature>